<feature type="domain" description="GIY-YIG" evidence="2">
    <location>
        <begin position="2"/>
        <end position="78"/>
    </location>
</feature>
<dbReference type="PANTHER" id="PTHR34477">
    <property type="entry name" value="UPF0213 PROTEIN YHBQ"/>
    <property type="match status" value="1"/>
</dbReference>
<dbReference type="SMART" id="SM00465">
    <property type="entry name" value="GIYc"/>
    <property type="match status" value="1"/>
</dbReference>
<accession>A0ABW7MUS3</accession>
<evidence type="ECO:0000313" key="4">
    <source>
        <dbReference type="Proteomes" id="UP001610100"/>
    </source>
</evidence>
<dbReference type="Pfam" id="PF01541">
    <property type="entry name" value="GIY-YIG"/>
    <property type="match status" value="1"/>
</dbReference>
<dbReference type="CDD" id="cd10456">
    <property type="entry name" value="GIY-YIG_UPF0213"/>
    <property type="match status" value="1"/>
</dbReference>
<evidence type="ECO:0000259" key="2">
    <source>
        <dbReference type="PROSITE" id="PS50164"/>
    </source>
</evidence>
<proteinExistence type="inferred from homology"/>
<sequence>MNTYYVYILECSDHSFYVGITSNLTRRINEHNNGVALNSYTYKRRPVELKWFVEFTNVELAIEKEKQLKGWSRRKKQALISEDWDKLVQFSRNYTEFGKN</sequence>
<name>A0ABW7MUS3_9FLAO</name>
<gene>
    <name evidence="3" type="ORF">V8G58_01460</name>
</gene>
<dbReference type="RefSeq" id="WP_344738913.1">
    <property type="nucleotide sequence ID" value="NZ_BAABAY010000001.1"/>
</dbReference>
<dbReference type="Gene3D" id="3.40.1440.10">
    <property type="entry name" value="GIY-YIG endonuclease"/>
    <property type="match status" value="1"/>
</dbReference>
<evidence type="ECO:0000256" key="1">
    <source>
        <dbReference type="ARBA" id="ARBA00007435"/>
    </source>
</evidence>
<protein>
    <submittedName>
        <fullName evidence="3">GIY-YIG nuclease family protein</fullName>
    </submittedName>
</protein>
<reference evidence="3 4" key="1">
    <citation type="submission" date="2024-02" db="EMBL/GenBank/DDBJ databases">
        <title>A Gaetbulibacter species isolated from tidal flats and genomic insights of their niches.</title>
        <authorList>
            <person name="Ye Y."/>
        </authorList>
    </citation>
    <scope>NUCLEOTIDE SEQUENCE [LARGE SCALE GENOMIC DNA]</scope>
    <source>
        <strain evidence="3 4">KYW382</strain>
    </source>
</reference>
<dbReference type="PROSITE" id="PS50164">
    <property type="entry name" value="GIY_YIG"/>
    <property type="match status" value="1"/>
</dbReference>
<dbReference type="InterPro" id="IPR035901">
    <property type="entry name" value="GIY-YIG_endonuc_sf"/>
</dbReference>
<dbReference type="InterPro" id="IPR050190">
    <property type="entry name" value="UPF0213_domain"/>
</dbReference>
<dbReference type="SUPFAM" id="SSF82771">
    <property type="entry name" value="GIY-YIG endonuclease"/>
    <property type="match status" value="1"/>
</dbReference>
<dbReference type="PANTHER" id="PTHR34477:SF1">
    <property type="entry name" value="UPF0213 PROTEIN YHBQ"/>
    <property type="match status" value="1"/>
</dbReference>
<dbReference type="EMBL" id="JBAWKB010000001">
    <property type="protein sequence ID" value="MFH6770584.1"/>
    <property type="molecule type" value="Genomic_DNA"/>
</dbReference>
<dbReference type="InterPro" id="IPR000305">
    <property type="entry name" value="GIY-YIG_endonuc"/>
</dbReference>
<keyword evidence="4" id="KW-1185">Reference proteome</keyword>
<comment type="similarity">
    <text evidence="1">Belongs to the UPF0213 family.</text>
</comment>
<evidence type="ECO:0000313" key="3">
    <source>
        <dbReference type="EMBL" id="MFH6770584.1"/>
    </source>
</evidence>
<dbReference type="Proteomes" id="UP001610100">
    <property type="component" value="Unassembled WGS sequence"/>
</dbReference>
<organism evidence="3 4">
    <name type="scientific">Gaetbulibacter aestuarii</name>
    <dbReference type="NCBI Taxonomy" id="1502358"/>
    <lineage>
        <taxon>Bacteria</taxon>
        <taxon>Pseudomonadati</taxon>
        <taxon>Bacteroidota</taxon>
        <taxon>Flavobacteriia</taxon>
        <taxon>Flavobacteriales</taxon>
        <taxon>Flavobacteriaceae</taxon>
        <taxon>Gaetbulibacter</taxon>
    </lineage>
</organism>
<comment type="caution">
    <text evidence="3">The sequence shown here is derived from an EMBL/GenBank/DDBJ whole genome shotgun (WGS) entry which is preliminary data.</text>
</comment>